<protein>
    <submittedName>
        <fullName evidence="1">Uncharacterized protein</fullName>
    </submittedName>
</protein>
<name>A0AAP0FCJ1_9MAGN</name>
<comment type="caution">
    <text evidence="1">The sequence shown here is derived from an EMBL/GenBank/DDBJ whole genome shotgun (WGS) entry which is preliminary data.</text>
</comment>
<sequence>MDVGKSEDKCCVPLVVIAQVKSLHGTAKTIFTGNMDLDHGFVQLHECRDDVYFMWC</sequence>
<dbReference type="Proteomes" id="UP001420932">
    <property type="component" value="Unassembled WGS sequence"/>
</dbReference>
<dbReference type="AlphaFoldDB" id="A0AAP0FCJ1"/>
<evidence type="ECO:0000313" key="2">
    <source>
        <dbReference type="Proteomes" id="UP001420932"/>
    </source>
</evidence>
<proteinExistence type="predicted"/>
<organism evidence="1 2">
    <name type="scientific">Stephania yunnanensis</name>
    <dbReference type="NCBI Taxonomy" id="152371"/>
    <lineage>
        <taxon>Eukaryota</taxon>
        <taxon>Viridiplantae</taxon>
        <taxon>Streptophyta</taxon>
        <taxon>Embryophyta</taxon>
        <taxon>Tracheophyta</taxon>
        <taxon>Spermatophyta</taxon>
        <taxon>Magnoliopsida</taxon>
        <taxon>Ranunculales</taxon>
        <taxon>Menispermaceae</taxon>
        <taxon>Menispermoideae</taxon>
        <taxon>Cissampelideae</taxon>
        <taxon>Stephania</taxon>
    </lineage>
</organism>
<evidence type="ECO:0000313" key="1">
    <source>
        <dbReference type="EMBL" id="KAK9107542.1"/>
    </source>
</evidence>
<dbReference type="EMBL" id="JBBNAF010000010">
    <property type="protein sequence ID" value="KAK9107542.1"/>
    <property type="molecule type" value="Genomic_DNA"/>
</dbReference>
<reference evidence="1 2" key="1">
    <citation type="submission" date="2024-01" db="EMBL/GenBank/DDBJ databases">
        <title>Genome assemblies of Stephania.</title>
        <authorList>
            <person name="Yang L."/>
        </authorList>
    </citation>
    <scope>NUCLEOTIDE SEQUENCE [LARGE SCALE GENOMIC DNA]</scope>
    <source>
        <strain evidence="1">YNDBR</strain>
        <tissue evidence="1">Leaf</tissue>
    </source>
</reference>
<accession>A0AAP0FCJ1</accession>
<gene>
    <name evidence="1" type="ORF">Syun_023553</name>
</gene>
<keyword evidence="2" id="KW-1185">Reference proteome</keyword>